<comment type="caution">
    <text evidence="1">The sequence shown here is derived from an EMBL/GenBank/DDBJ whole genome shotgun (WGS) entry which is preliminary data.</text>
</comment>
<dbReference type="GO" id="GO:0000151">
    <property type="term" value="C:ubiquitin ligase complex"/>
    <property type="evidence" value="ECO:0007669"/>
    <property type="project" value="InterPro"/>
</dbReference>
<keyword evidence="2" id="KW-1185">Reference proteome</keyword>
<dbReference type="PANTHER" id="PTHR13931:SF2">
    <property type="entry name" value="UBIQUITIN CONJUGATION FACTOR E4 B"/>
    <property type="match status" value="1"/>
</dbReference>
<dbReference type="AlphaFoldDB" id="A0AAP0G7F1"/>
<dbReference type="GO" id="GO:0036503">
    <property type="term" value="P:ERAD pathway"/>
    <property type="evidence" value="ECO:0007669"/>
    <property type="project" value="InterPro"/>
</dbReference>
<dbReference type="GO" id="GO:0000209">
    <property type="term" value="P:protein polyubiquitination"/>
    <property type="evidence" value="ECO:0007669"/>
    <property type="project" value="TreeGrafter"/>
</dbReference>
<sequence length="121" mass="13651">MVSIAWAGFHCPPGFLDELFSEWDAESLEQVMNELYEKLRAVVERVSALGNFQQPLRALQILVSSPNCATALVNHQKWIPKESYFFMGDGRVMELRSILGAFLHVSALPDHKDFRSTPDVG</sequence>
<dbReference type="EMBL" id="JBBWWQ010000007">
    <property type="protein sequence ID" value="KAK8942632.1"/>
    <property type="molecule type" value="Genomic_DNA"/>
</dbReference>
<accession>A0AAP0G7F1</accession>
<gene>
    <name evidence="1" type="ORF">KSP39_PZI008948</name>
</gene>
<proteinExistence type="predicted"/>
<name>A0AAP0G7F1_9ASPA</name>
<evidence type="ECO:0000313" key="2">
    <source>
        <dbReference type="Proteomes" id="UP001418222"/>
    </source>
</evidence>
<organism evidence="1 2">
    <name type="scientific">Platanthera zijinensis</name>
    <dbReference type="NCBI Taxonomy" id="2320716"/>
    <lineage>
        <taxon>Eukaryota</taxon>
        <taxon>Viridiplantae</taxon>
        <taxon>Streptophyta</taxon>
        <taxon>Embryophyta</taxon>
        <taxon>Tracheophyta</taxon>
        <taxon>Spermatophyta</taxon>
        <taxon>Magnoliopsida</taxon>
        <taxon>Liliopsida</taxon>
        <taxon>Asparagales</taxon>
        <taxon>Orchidaceae</taxon>
        <taxon>Orchidoideae</taxon>
        <taxon>Orchideae</taxon>
        <taxon>Orchidinae</taxon>
        <taxon>Platanthera</taxon>
    </lineage>
</organism>
<dbReference type="GO" id="GO:0034450">
    <property type="term" value="F:ubiquitin-ubiquitin ligase activity"/>
    <property type="evidence" value="ECO:0007669"/>
    <property type="project" value="InterPro"/>
</dbReference>
<dbReference type="InterPro" id="IPR045132">
    <property type="entry name" value="UBE4"/>
</dbReference>
<reference evidence="1 2" key="1">
    <citation type="journal article" date="2022" name="Nat. Plants">
        <title>Genomes of leafy and leafless Platanthera orchids illuminate the evolution of mycoheterotrophy.</title>
        <authorList>
            <person name="Li M.H."/>
            <person name="Liu K.W."/>
            <person name="Li Z."/>
            <person name="Lu H.C."/>
            <person name="Ye Q.L."/>
            <person name="Zhang D."/>
            <person name="Wang J.Y."/>
            <person name="Li Y.F."/>
            <person name="Zhong Z.M."/>
            <person name="Liu X."/>
            <person name="Yu X."/>
            <person name="Liu D.K."/>
            <person name="Tu X.D."/>
            <person name="Liu B."/>
            <person name="Hao Y."/>
            <person name="Liao X.Y."/>
            <person name="Jiang Y.T."/>
            <person name="Sun W.H."/>
            <person name="Chen J."/>
            <person name="Chen Y.Q."/>
            <person name="Ai Y."/>
            <person name="Zhai J.W."/>
            <person name="Wu S.S."/>
            <person name="Zhou Z."/>
            <person name="Hsiao Y.Y."/>
            <person name="Wu W.L."/>
            <person name="Chen Y.Y."/>
            <person name="Lin Y.F."/>
            <person name="Hsu J.L."/>
            <person name="Li C.Y."/>
            <person name="Wang Z.W."/>
            <person name="Zhao X."/>
            <person name="Zhong W.Y."/>
            <person name="Ma X.K."/>
            <person name="Ma L."/>
            <person name="Huang J."/>
            <person name="Chen G.Z."/>
            <person name="Huang M.Z."/>
            <person name="Huang L."/>
            <person name="Peng D.H."/>
            <person name="Luo Y.B."/>
            <person name="Zou S.Q."/>
            <person name="Chen S.P."/>
            <person name="Lan S."/>
            <person name="Tsai W.C."/>
            <person name="Van de Peer Y."/>
            <person name="Liu Z.J."/>
        </authorList>
    </citation>
    <scope>NUCLEOTIDE SEQUENCE [LARGE SCALE GENOMIC DNA]</scope>
    <source>
        <strain evidence="1">Lor287</strain>
    </source>
</reference>
<evidence type="ECO:0000313" key="1">
    <source>
        <dbReference type="EMBL" id="KAK8942632.1"/>
    </source>
</evidence>
<dbReference type="GO" id="GO:0005634">
    <property type="term" value="C:nucleus"/>
    <property type="evidence" value="ECO:0007669"/>
    <property type="project" value="TreeGrafter"/>
</dbReference>
<dbReference type="GO" id="GO:0005737">
    <property type="term" value="C:cytoplasm"/>
    <property type="evidence" value="ECO:0007669"/>
    <property type="project" value="TreeGrafter"/>
</dbReference>
<dbReference type="PANTHER" id="PTHR13931">
    <property type="entry name" value="UBIQUITINATION FACTOR E4"/>
    <property type="match status" value="1"/>
</dbReference>
<dbReference type="Proteomes" id="UP001418222">
    <property type="component" value="Unassembled WGS sequence"/>
</dbReference>
<protein>
    <submittedName>
        <fullName evidence="1">Uncharacterized protein</fullName>
    </submittedName>
</protein>